<dbReference type="EMBL" id="JALJOT010000015">
    <property type="protein sequence ID" value="KAK9902705.1"/>
    <property type="molecule type" value="Genomic_DNA"/>
</dbReference>
<keyword evidence="1" id="KW-0723">Serine/threonine-protein kinase</keyword>
<evidence type="ECO:0000256" key="3">
    <source>
        <dbReference type="ARBA" id="ARBA00022741"/>
    </source>
</evidence>
<evidence type="ECO:0000256" key="4">
    <source>
        <dbReference type="ARBA" id="ARBA00022777"/>
    </source>
</evidence>
<dbReference type="PANTHER" id="PTHR24346">
    <property type="entry name" value="MAP/MICROTUBULE AFFINITY-REGULATING KINASE"/>
    <property type="match status" value="1"/>
</dbReference>
<keyword evidence="3" id="KW-0547">Nucleotide-binding</keyword>
<reference evidence="7 8" key="1">
    <citation type="journal article" date="2024" name="Nat. Commun.">
        <title>Phylogenomics reveals the evolutionary origins of lichenization in chlorophyte algae.</title>
        <authorList>
            <person name="Puginier C."/>
            <person name="Libourel C."/>
            <person name="Otte J."/>
            <person name="Skaloud P."/>
            <person name="Haon M."/>
            <person name="Grisel S."/>
            <person name="Petersen M."/>
            <person name="Berrin J.G."/>
            <person name="Delaux P.M."/>
            <person name="Dal Grande F."/>
            <person name="Keller J."/>
        </authorList>
    </citation>
    <scope>NUCLEOTIDE SEQUENCE [LARGE SCALE GENOMIC DNA]</scope>
    <source>
        <strain evidence="7 8">SAG 216-7</strain>
    </source>
</reference>
<protein>
    <recommendedName>
        <fullName evidence="6">Protein kinase domain-containing protein</fullName>
    </recommendedName>
</protein>
<evidence type="ECO:0000256" key="1">
    <source>
        <dbReference type="ARBA" id="ARBA00022527"/>
    </source>
</evidence>
<evidence type="ECO:0000313" key="7">
    <source>
        <dbReference type="EMBL" id="KAK9902705.1"/>
    </source>
</evidence>
<dbReference type="SUPFAM" id="SSF56112">
    <property type="entry name" value="Protein kinase-like (PK-like)"/>
    <property type="match status" value="1"/>
</dbReference>
<accession>A0ABR2YDC1</accession>
<evidence type="ECO:0000313" key="8">
    <source>
        <dbReference type="Proteomes" id="UP001491310"/>
    </source>
</evidence>
<sequence>MQVEPPARLQNVTAGFVQLAADKPTKEKVAIKFWPRDPEYITVDVQRELHNHSRFRHPNVIKFKEVFLTPTHLGLAMEPATGGDLFKRVKACKGLPETEARAIFQQLLLAVDYCHRMGVANRDIKLENVLLADKKSPPTIKLTDFGFCKSDRDSIPTTVCGTLGYMAPEILWGSGPYNAKWADVWSCGVMLYVMLFAQYPFANKHEVLQGIQFPPKPQVSADVKDLILRMVSRDPEARIKLEDICSHAWISPGLPAKYLSKNDEYMRAAEGGPHAQSIEEIDKLLLEAGDVVLL</sequence>
<name>A0ABR2YDC1_9CHLO</name>
<dbReference type="PROSITE" id="PS50011">
    <property type="entry name" value="PROTEIN_KINASE_DOM"/>
    <property type="match status" value="1"/>
</dbReference>
<evidence type="ECO:0000256" key="5">
    <source>
        <dbReference type="ARBA" id="ARBA00022840"/>
    </source>
</evidence>
<keyword evidence="2" id="KW-0808">Transferase</keyword>
<dbReference type="Proteomes" id="UP001491310">
    <property type="component" value="Unassembled WGS sequence"/>
</dbReference>
<comment type="caution">
    <text evidence="7">The sequence shown here is derived from an EMBL/GenBank/DDBJ whole genome shotgun (WGS) entry which is preliminary data.</text>
</comment>
<evidence type="ECO:0000259" key="6">
    <source>
        <dbReference type="PROSITE" id="PS50011"/>
    </source>
</evidence>
<keyword evidence="4" id="KW-0418">Kinase</keyword>
<feature type="domain" description="Protein kinase" evidence="6">
    <location>
        <begin position="3"/>
        <end position="250"/>
    </location>
</feature>
<dbReference type="SMART" id="SM00220">
    <property type="entry name" value="S_TKc"/>
    <property type="match status" value="1"/>
</dbReference>
<dbReference type="InterPro" id="IPR000719">
    <property type="entry name" value="Prot_kinase_dom"/>
</dbReference>
<organism evidence="7 8">
    <name type="scientific">Coccomyxa subellipsoidea</name>
    <dbReference type="NCBI Taxonomy" id="248742"/>
    <lineage>
        <taxon>Eukaryota</taxon>
        <taxon>Viridiplantae</taxon>
        <taxon>Chlorophyta</taxon>
        <taxon>core chlorophytes</taxon>
        <taxon>Trebouxiophyceae</taxon>
        <taxon>Trebouxiophyceae incertae sedis</taxon>
        <taxon>Coccomyxaceae</taxon>
        <taxon>Coccomyxa</taxon>
    </lineage>
</organism>
<dbReference type="PANTHER" id="PTHR24346:SF82">
    <property type="entry name" value="KP78A-RELATED"/>
    <property type="match status" value="1"/>
</dbReference>
<gene>
    <name evidence="7" type="ORF">WJX75_003350</name>
</gene>
<keyword evidence="5" id="KW-0067">ATP-binding</keyword>
<evidence type="ECO:0000256" key="2">
    <source>
        <dbReference type="ARBA" id="ARBA00022679"/>
    </source>
</evidence>
<dbReference type="Gene3D" id="1.10.510.10">
    <property type="entry name" value="Transferase(Phosphotransferase) domain 1"/>
    <property type="match status" value="1"/>
</dbReference>
<dbReference type="InterPro" id="IPR011009">
    <property type="entry name" value="Kinase-like_dom_sf"/>
</dbReference>
<proteinExistence type="predicted"/>
<dbReference type="Pfam" id="PF00069">
    <property type="entry name" value="Pkinase"/>
    <property type="match status" value="1"/>
</dbReference>
<keyword evidence="8" id="KW-1185">Reference proteome</keyword>